<keyword evidence="3" id="KW-1185">Reference proteome</keyword>
<dbReference type="InterPro" id="IPR011335">
    <property type="entry name" value="Restrct_endonuc-II-like"/>
</dbReference>
<proteinExistence type="predicted"/>
<dbReference type="SUPFAM" id="SSF52980">
    <property type="entry name" value="Restriction endonuclease-like"/>
    <property type="match status" value="1"/>
</dbReference>
<dbReference type="RefSeq" id="WP_130479647.1">
    <property type="nucleotide sequence ID" value="NZ_SFCC01000023.1"/>
</dbReference>
<dbReference type="InterPro" id="IPR008538">
    <property type="entry name" value="Uma2"/>
</dbReference>
<evidence type="ECO:0000313" key="2">
    <source>
        <dbReference type="EMBL" id="RZQ59549.1"/>
    </source>
</evidence>
<dbReference type="InterPro" id="IPR012296">
    <property type="entry name" value="Nuclease_put_TT1808"/>
</dbReference>
<reference evidence="2 3" key="1">
    <citation type="submission" date="2019-02" db="EMBL/GenBank/DDBJ databases">
        <title>Draft genome sequence of Amycolatopsis sp. 8-3EHSu isolated from roots of Suaeda maritima.</title>
        <authorList>
            <person name="Duangmal K."/>
            <person name="Chantavorakit T."/>
        </authorList>
    </citation>
    <scope>NUCLEOTIDE SEQUENCE [LARGE SCALE GENOMIC DNA]</scope>
    <source>
        <strain evidence="2 3">8-3EHSu</strain>
    </source>
</reference>
<feature type="domain" description="Putative restriction endonuclease" evidence="1">
    <location>
        <begin position="16"/>
        <end position="176"/>
    </location>
</feature>
<dbReference type="Proteomes" id="UP000292003">
    <property type="component" value="Unassembled WGS sequence"/>
</dbReference>
<accession>A0A4Q7IYL9</accession>
<gene>
    <name evidence="2" type="ORF">EWH70_33725</name>
</gene>
<keyword evidence="2" id="KW-0255">Endonuclease</keyword>
<dbReference type="GO" id="GO:0004519">
    <property type="term" value="F:endonuclease activity"/>
    <property type="evidence" value="ECO:0007669"/>
    <property type="project" value="UniProtKB-KW"/>
</dbReference>
<dbReference type="AlphaFoldDB" id="A0A4Q7IYL9"/>
<protein>
    <submittedName>
        <fullName evidence="2">Uma2 family endonuclease</fullName>
    </submittedName>
</protein>
<dbReference type="Pfam" id="PF05685">
    <property type="entry name" value="Uma2"/>
    <property type="match status" value="1"/>
</dbReference>
<dbReference type="PANTHER" id="PTHR34107">
    <property type="entry name" value="SLL0198 PROTEIN-RELATED"/>
    <property type="match status" value="1"/>
</dbReference>
<dbReference type="Gene3D" id="3.90.1570.10">
    <property type="entry name" value="tt1808, chain A"/>
    <property type="match status" value="1"/>
</dbReference>
<comment type="caution">
    <text evidence="2">The sequence shown here is derived from an EMBL/GenBank/DDBJ whole genome shotgun (WGS) entry which is preliminary data.</text>
</comment>
<keyword evidence="2" id="KW-0540">Nuclease</keyword>
<evidence type="ECO:0000259" key="1">
    <source>
        <dbReference type="Pfam" id="PF05685"/>
    </source>
</evidence>
<dbReference type="PANTHER" id="PTHR34107:SF4">
    <property type="entry name" value="SLL1222 PROTEIN"/>
    <property type="match status" value="1"/>
</dbReference>
<dbReference type="OrthoDB" id="9799703at2"/>
<sequence length="192" mass="21254">MTTVTWPDHLLTLDDWAALPEDTSRRYELVEGVLLVSPRPAALHQRAMWRLAAQLEPGLPGRWGVLTEPELVIESRTPASVRVPDLVVVQASGISEDRVRWEPDAVAMVVEILSPGSLRTDRVMKFAEYAEAGIDQYWIVDLDAPVSLTAFRLVDGAYENSGEFTGEAVLPFDDVTLSLDLDALTTSRAQRP</sequence>
<dbReference type="EMBL" id="SFCC01000023">
    <property type="protein sequence ID" value="RZQ59549.1"/>
    <property type="molecule type" value="Genomic_DNA"/>
</dbReference>
<name>A0A4Q7IYL9_9PSEU</name>
<dbReference type="CDD" id="cd06260">
    <property type="entry name" value="DUF820-like"/>
    <property type="match status" value="1"/>
</dbReference>
<keyword evidence="2" id="KW-0378">Hydrolase</keyword>
<organism evidence="2 3">
    <name type="scientific">Amycolatopsis suaedae</name>
    <dbReference type="NCBI Taxonomy" id="2510978"/>
    <lineage>
        <taxon>Bacteria</taxon>
        <taxon>Bacillati</taxon>
        <taxon>Actinomycetota</taxon>
        <taxon>Actinomycetes</taxon>
        <taxon>Pseudonocardiales</taxon>
        <taxon>Pseudonocardiaceae</taxon>
        <taxon>Amycolatopsis</taxon>
    </lineage>
</organism>
<evidence type="ECO:0000313" key="3">
    <source>
        <dbReference type="Proteomes" id="UP000292003"/>
    </source>
</evidence>